<evidence type="ECO:0000313" key="3">
    <source>
        <dbReference type="Proteomes" id="UP000036873"/>
    </source>
</evidence>
<comment type="caution">
    <text evidence="2">The sequence shown here is derived from an EMBL/GenBank/DDBJ whole genome shotgun (WGS) entry which is preliminary data.</text>
</comment>
<feature type="transmembrane region" description="Helical" evidence="1">
    <location>
        <begin position="34"/>
        <end position="55"/>
    </location>
</feature>
<dbReference type="OrthoDB" id="1778838at2"/>
<feature type="transmembrane region" description="Helical" evidence="1">
    <location>
        <begin position="62"/>
        <end position="80"/>
    </location>
</feature>
<keyword evidence="1" id="KW-0812">Transmembrane</keyword>
<organism evidence="2 3">
    <name type="scientific">Acetobacterium bakii</name>
    <dbReference type="NCBI Taxonomy" id="52689"/>
    <lineage>
        <taxon>Bacteria</taxon>
        <taxon>Bacillati</taxon>
        <taxon>Bacillota</taxon>
        <taxon>Clostridia</taxon>
        <taxon>Eubacteriales</taxon>
        <taxon>Eubacteriaceae</taxon>
        <taxon>Acetobacterium</taxon>
    </lineage>
</organism>
<name>A0A0L6TZP4_9FIRM</name>
<feature type="transmembrane region" description="Helical" evidence="1">
    <location>
        <begin position="12"/>
        <end position="28"/>
    </location>
</feature>
<evidence type="ECO:0008006" key="4">
    <source>
        <dbReference type="Google" id="ProtNLM"/>
    </source>
</evidence>
<evidence type="ECO:0000256" key="1">
    <source>
        <dbReference type="SAM" id="Phobius"/>
    </source>
</evidence>
<sequence>MKRARKQTIPSIPYLIITAAIFYILPTLEKGTNFFMLILALGIPVFCFVSALLYGFKNGFHIFYPLIIGLLFLPTLFYSVQGSAFFYVMIYGAVAFAGIHLGSLIAARES</sequence>
<accession>A0A0L6TZP4</accession>
<keyword evidence="1" id="KW-0472">Membrane</keyword>
<protein>
    <recommendedName>
        <fullName evidence="4">Exosortase</fullName>
    </recommendedName>
</protein>
<evidence type="ECO:0000313" key="2">
    <source>
        <dbReference type="EMBL" id="KNZ41552.1"/>
    </source>
</evidence>
<dbReference type="Proteomes" id="UP000036873">
    <property type="component" value="Unassembled WGS sequence"/>
</dbReference>
<keyword evidence="1" id="KW-1133">Transmembrane helix</keyword>
<keyword evidence="3" id="KW-1185">Reference proteome</keyword>
<dbReference type="EMBL" id="LGYO01000027">
    <property type="protein sequence ID" value="KNZ41552.1"/>
    <property type="molecule type" value="Genomic_DNA"/>
</dbReference>
<feature type="transmembrane region" description="Helical" evidence="1">
    <location>
        <begin position="86"/>
        <end position="107"/>
    </location>
</feature>
<gene>
    <name evidence="2" type="ORF">AKG39_11210</name>
</gene>
<reference evidence="3" key="1">
    <citation type="submission" date="2015-07" db="EMBL/GenBank/DDBJ databases">
        <title>Draft genome sequence of Acetobacterium bakii DSM 8293, a potential psychrophilic chemical producer through syngas fermentation.</title>
        <authorList>
            <person name="Song Y."/>
            <person name="Hwang S."/>
            <person name="Cho B.-K."/>
        </authorList>
    </citation>
    <scope>NUCLEOTIDE SEQUENCE [LARGE SCALE GENOMIC DNA]</scope>
    <source>
        <strain evidence="3">DSM 8239</strain>
    </source>
</reference>
<dbReference type="AlphaFoldDB" id="A0A0L6TZP4"/>
<dbReference type="RefSeq" id="WP_050740488.1">
    <property type="nucleotide sequence ID" value="NZ_LGYO01000027.1"/>
</dbReference>
<proteinExistence type="predicted"/>